<reference evidence="9 10" key="1">
    <citation type="submission" date="2018-09" db="EMBL/GenBank/DDBJ databases">
        <authorList>
            <person name="Zhu H."/>
        </authorList>
    </citation>
    <scope>NUCLEOTIDE SEQUENCE [LARGE SCALE GENOMIC DNA]</scope>
    <source>
        <strain evidence="9 10">K1S02-6</strain>
    </source>
</reference>
<dbReference type="EMBL" id="QYUR01000002">
    <property type="protein sequence ID" value="RJG14117.1"/>
    <property type="molecule type" value="Genomic_DNA"/>
</dbReference>
<evidence type="ECO:0000313" key="9">
    <source>
        <dbReference type="EMBL" id="RJG14117.1"/>
    </source>
</evidence>
<dbReference type="Proteomes" id="UP000284021">
    <property type="component" value="Unassembled WGS sequence"/>
</dbReference>
<organism evidence="9 10">
    <name type="scientific">Pseudomonas cavernicola</name>
    <dbReference type="NCBI Taxonomy" id="2320866"/>
    <lineage>
        <taxon>Bacteria</taxon>
        <taxon>Pseudomonadati</taxon>
        <taxon>Pseudomonadota</taxon>
        <taxon>Gammaproteobacteria</taxon>
        <taxon>Pseudomonadales</taxon>
        <taxon>Pseudomonadaceae</taxon>
        <taxon>Pseudomonas</taxon>
    </lineage>
</organism>
<dbReference type="PIRSF" id="PIRSF006102">
    <property type="entry name" value="NQR_DE"/>
    <property type="match status" value="1"/>
</dbReference>
<feature type="transmembrane region" description="Helical" evidence="8">
    <location>
        <begin position="86"/>
        <end position="104"/>
    </location>
</feature>
<dbReference type="InterPro" id="IPR003667">
    <property type="entry name" value="NqrDE/RnfAE"/>
</dbReference>
<dbReference type="OrthoDB" id="9782945at2"/>
<evidence type="ECO:0000256" key="7">
    <source>
        <dbReference type="ARBA" id="ARBA00023136"/>
    </source>
</evidence>
<proteinExistence type="predicted"/>
<name>A0A418XNV3_9PSED</name>
<evidence type="ECO:0000256" key="8">
    <source>
        <dbReference type="SAM" id="Phobius"/>
    </source>
</evidence>
<feature type="transmembrane region" description="Helical" evidence="8">
    <location>
        <begin position="111"/>
        <end position="129"/>
    </location>
</feature>
<feature type="transmembrane region" description="Helical" evidence="8">
    <location>
        <begin position="56"/>
        <end position="80"/>
    </location>
</feature>
<evidence type="ECO:0000256" key="2">
    <source>
        <dbReference type="ARBA" id="ARBA00022448"/>
    </source>
</evidence>
<evidence type="ECO:0000256" key="3">
    <source>
        <dbReference type="ARBA" id="ARBA00022519"/>
    </source>
</evidence>
<evidence type="ECO:0000313" key="10">
    <source>
        <dbReference type="Proteomes" id="UP000284021"/>
    </source>
</evidence>
<dbReference type="RefSeq" id="WP_119954670.1">
    <property type="nucleotide sequence ID" value="NZ_QYUR01000002.1"/>
</dbReference>
<keyword evidence="3" id="KW-1003">Cell membrane</keyword>
<dbReference type="AlphaFoldDB" id="A0A418XNV3"/>
<comment type="caution">
    <text evidence="9">The sequence shown here is derived from an EMBL/GenBank/DDBJ whole genome shotgun (WGS) entry which is preliminary data.</text>
</comment>
<dbReference type="Pfam" id="PF02508">
    <property type="entry name" value="Rnf-Nqr"/>
    <property type="match status" value="1"/>
</dbReference>
<keyword evidence="10" id="KW-1185">Reference proteome</keyword>
<gene>
    <name evidence="9" type="ORF">D3879_13175</name>
</gene>
<dbReference type="PANTHER" id="PTHR30586:SF0">
    <property type="entry name" value="ION-TRANSLOCATING OXIDOREDUCTASE COMPLEX SUBUNIT E"/>
    <property type="match status" value="1"/>
</dbReference>
<sequence>MKRLLSTPLSLLGLAPLLGASDLLVKALGLALAGLPVLAGFGLLLSLTYTRISGTAYWLAALLSACTLVSCADLLMQAFAFELHRALGPFLALLILPCLQLTLGEPQRPSTGLTLGLIFALCALLLGALRETLGSGTLFARMDWLFGQNAAHWQLDLAHFSGLQLFAHASGAFILLGLLLAGGRRLFTVKIDHS</sequence>
<feature type="transmembrane region" description="Helical" evidence="8">
    <location>
        <begin position="163"/>
        <end position="181"/>
    </location>
</feature>
<keyword evidence="4 8" id="KW-0812">Transmembrane</keyword>
<comment type="subcellular location">
    <subcellularLocation>
        <location evidence="1">Endomembrane system</location>
        <topology evidence="1">Multi-pass membrane protein</topology>
    </subcellularLocation>
</comment>
<accession>A0A418XNV3</accession>
<evidence type="ECO:0000256" key="1">
    <source>
        <dbReference type="ARBA" id="ARBA00004127"/>
    </source>
</evidence>
<evidence type="ECO:0000256" key="4">
    <source>
        <dbReference type="ARBA" id="ARBA00022692"/>
    </source>
</evidence>
<dbReference type="PANTHER" id="PTHR30586">
    <property type="entry name" value="ELECTRON TRANSPORT COMPLEX PROTEIN RNFE"/>
    <property type="match status" value="1"/>
</dbReference>
<evidence type="ECO:0000256" key="5">
    <source>
        <dbReference type="ARBA" id="ARBA00022967"/>
    </source>
</evidence>
<keyword evidence="2" id="KW-0813">Transport</keyword>
<keyword evidence="3" id="KW-0997">Cell inner membrane</keyword>
<evidence type="ECO:0000256" key="6">
    <source>
        <dbReference type="ARBA" id="ARBA00022989"/>
    </source>
</evidence>
<feature type="transmembrane region" description="Helical" evidence="8">
    <location>
        <begin position="30"/>
        <end position="49"/>
    </location>
</feature>
<keyword evidence="7 8" id="KW-0472">Membrane</keyword>
<dbReference type="GO" id="GO:0005886">
    <property type="term" value="C:plasma membrane"/>
    <property type="evidence" value="ECO:0007669"/>
    <property type="project" value="TreeGrafter"/>
</dbReference>
<protein>
    <submittedName>
        <fullName evidence="9">Electron transporter RnfE</fullName>
    </submittedName>
</protein>
<dbReference type="GO" id="GO:0012505">
    <property type="term" value="C:endomembrane system"/>
    <property type="evidence" value="ECO:0007669"/>
    <property type="project" value="UniProtKB-SubCell"/>
</dbReference>
<keyword evidence="6 8" id="KW-1133">Transmembrane helix</keyword>
<keyword evidence="5" id="KW-1278">Translocase</keyword>